<evidence type="ECO:0000256" key="4">
    <source>
        <dbReference type="ARBA" id="ARBA00022676"/>
    </source>
</evidence>
<evidence type="ECO:0000259" key="8">
    <source>
        <dbReference type="Pfam" id="PF21269"/>
    </source>
</evidence>
<keyword evidence="4" id="KW-0328">Glycosyltransferase</keyword>
<dbReference type="OrthoDB" id="8523124at2"/>
<dbReference type="PANTHER" id="PTHR47779:SF1">
    <property type="entry name" value="SYNTHASE (CCG-9), PUTATIVE (AFU_ORTHOLOGUE AFUA_3G12100)-RELATED"/>
    <property type="match status" value="1"/>
</dbReference>
<dbReference type="GO" id="GO:0006006">
    <property type="term" value="P:glucose metabolic process"/>
    <property type="evidence" value="ECO:0007669"/>
    <property type="project" value="UniProtKB-KW"/>
</dbReference>
<dbReference type="Gene3D" id="3.40.50.2000">
    <property type="entry name" value="Glycogen Phosphorylase B"/>
    <property type="match status" value="2"/>
</dbReference>
<evidence type="ECO:0000259" key="7">
    <source>
        <dbReference type="Pfam" id="PF00534"/>
    </source>
</evidence>
<dbReference type="Proteomes" id="UP000001844">
    <property type="component" value="Chromosome"/>
</dbReference>
<dbReference type="AlphaFoldDB" id="D5BZD8"/>
<organism evidence="9 10">
    <name type="scientific">Nitrosococcus halophilus (strain Nc4)</name>
    <dbReference type="NCBI Taxonomy" id="472759"/>
    <lineage>
        <taxon>Bacteria</taxon>
        <taxon>Pseudomonadati</taxon>
        <taxon>Pseudomonadota</taxon>
        <taxon>Gammaproteobacteria</taxon>
        <taxon>Chromatiales</taxon>
        <taxon>Chromatiaceae</taxon>
        <taxon>Nitrosococcus</taxon>
    </lineage>
</organism>
<evidence type="ECO:0000256" key="5">
    <source>
        <dbReference type="ARBA" id="ARBA00022679"/>
    </source>
</evidence>
<dbReference type="GO" id="GO:0016757">
    <property type="term" value="F:glycosyltransferase activity"/>
    <property type="evidence" value="ECO:0007669"/>
    <property type="project" value="UniProtKB-KW"/>
</dbReference>
<dbReference type="Pfam" id="PF00534">
    <property type="entry name" value="Glycos_transf_1"/>
    <property type="match status" value="1"/>
</dbReference>
<accession>D5BZD8</accession>
<feature type="domain" description="Trehalose synthase N-terminal" evidence="8">
    <location>
        <begin position="32"/>
        <end position="177"/>
    </location>
</feature>
<dbReference type="HOGENOM" id="CLU_045353_0_0_6"/>
<evidence type="ECO:0000313" key="9">
    <source>
        <dbReference type="EMBL" id="ADE16152.1"/>
    </source>
</evidence>
<dbReference type="EMBL" id="CP001798">
    <property type="protein sequence ID" value="ADE16152.1"/>
    <property type="molecule type" value="Genomic_DNA"/>
</dbReference>
<sequence>MLLRDYAEITGEDVIDQLRQLAEPLRGMKVVHVNSTRLGGGVAEILTKLVPLMRELEIDTHWEVITGESAFYDCTKAFHNALQGNRIAVREDLLRTYERTTAENAERLRPLLEEADYVFIHDPQPAPLLGYCPHRKGKWIWRCHIDISHPYRPIWRYLRKYIEPYESSVFSLSAFAQALPHTEYIIPPSIDPLSEKNIDLEPSEVAAVRQRFGLDPSRPLLVQISRFDRFKDPLGVIRAYQLARKFLPQLQLVLAGGGASDDPEGRIVLEEVQLAAAEDPDIHILLLPPDSHRIINALQRAADIVLQKSLREGFGLTVTEALWKAKPVIGGDTGGIRLQVTNHHTGFLVSTPEGAALRIRYLLHQPRKMAEMAVKSREFVRDNFLITRQLREYLTLMVALLHGKEDRIILE</sequence>
<evidence type="ECO:0000313" key="10">
    <source>
        <dbReference type="Proteomes" id="UP000001844"/>
    </source>
</evidence>
<keyword evidence="3" id="KW-0313">Glucose metabolism</keyword>
<comment type="similarity">
    <text evidence="1">Belongs to the glycosyltransferase group 1 family. Glycosyltransferase 4 subfamily.</text>
</comment>
<dbReference type="CAZy" id="GT4">
    <property type="family name" value="Glycosyltransferase Family 4"/>
</dbReference>
<dbReference type="KEGG" id="nhl:Nhal_3100"/>
<keyword evidence="10" id="KW-1185">Reference proteome</keyword>
<dbReference type="InterPro" id="IPR001296">
    <property type="entry name" value="Glyco_trans_1"/>
</dbReference>
<protein>
    <submittedName>
        <fullName evidence="9">Glycosyl transferase group 1</fullName>
    </submittedName>
</protein>
<dbReference type="STRING" id="472759.Nhal_3100"/>
<dbReference type="InterPro" id="IPR052078">
    <property type="entry name" value="Trehalose_Metab_GTase"/>
</dbReference>
<evidence type="ECO:0000256" key="2">
    <source>
        <dbReference type="ARBA" id="ARBA00011738"/>
    </source>
</evidence>
<evidence type="ECO:0000256" key="3">
    <source>
        <dbReference type="ARBA" id="ARBA00022526"/>
    </source>
</evidence>
<name>D5BZD8_NITHN</name>
<keyword evidence="6" id="KW-0119">Carbohydrate metabolism</keyword>
<evidence type="ECO:0000256" key="1">
    <source>
        <dbReference type="ARBA" id="ARBA00009481"/>
    </source>
</evidence>
<dbReference type="eggNOG" id="COG0438">
    <property type="taxonomic scope" value="Bacteria"/>
</dbReference>
<comment type="subunit">
    <text evidence="2">Homodimer.</text>
</comment>
<gene>
    <name evidence="9" type="ordered locus">Nhal_3100</name>
</gene>
<reference evidence="10" key="1">
    <citation type="submission" date="2010-04" db="EMBL/GenBank/DDBJ databases">
        <title>Complete genome sequence of Nitrosococcus halophilus Nc4, a salt-adapted, aerobic obligate ammonia-oxidizing sulfur purple bacterium.</title>
        <authorList>
            <consortium name="US DOE Joint Genome Institute"/>
            <person name="Campbell M.A."/>
            <person name="Malfatti S.A."/>
            <person name="Chain P.S.G."/>
            <person name="Heidelberg J.F."/>
            <person name="Ward B.B."/>
            <person name="Klotz M.G."/>
        </authorList>
    </citation>
    <scope>NUCLEOTIDE SEQUENCE [LARGE SCALE GENOMIC DNA]</scope>
    <source>
        <strain evidence="10">Nc4</strain>
    </source>
</reference>
<dbReference type="PANTHER" id="PTHR47779">
    <property type="entry name" value="SYNTHASE (CCG-9), PUTATIVE (AFU_ORTHOLOGUE AFUA_3G12100)-RELATED"/>
    <property type="match status" value="1"/>
</dbReference>
<dbReference type="InterPro" id="IPR049438">
    <property type="entry name" value="TreT_GT1"/>
</dbReference>
<evidence type="ECO:0000256" key="6">
    <source>
        <dbReference type="ARBA" id="ARBA00023277"/>
    </source>
</evidence>
<feature type="domain" description="Glycosyl transferase family 1" evidence="7">
    <location>
        <begin position="209"/>
        <end position="376"/>
    </location>
</feature>
<proteinExistence type="inferred from homology"/>
<dbReference type="RefSeq" id="WP_013034002.1">
    <property type="nucleotide sequence ID" value="NC_013960.1"/>
</dbReference>
<keyword evidence="5 9" id="KW-0808">Transferase</keyword>
<dbReference type="SUPFAM" id="SSF53756">
    <property type="entry name" value="UDP-Glycosyltransferase/glycogen phosphorylase"/>
    <property type="match status" value="1"/>
</dbReference>
<dbReference type="Pfam" id="PF21269">
    <property type="entry name" value="TreT_GT1"/>
    <property type="match status" value="1"/>
</dbReference>